<dbReference type="InterPro" id="IPR013103">
    <property type="entry name" value="RVT_2"/>
</dbReference>
<protein>
    <submittedName>
        <fullName evidence="3">Retrovirus-related Pol polyprotein from transposon TNT 1-94</fullName>
    </submittedName>
</protein>
<feature type="region of interest" description="Disordered" evidence="1">
    <location>
        <begin position="1"/>
        <end position="26"/>
    </location>
</feature>
<dbReference type="Pfam" id="PF07727">
    <property type="entry name" value="RVT_2"/>
    <property type="match status" value="1"/>
</dbReference>
<evidence type="ECO:0000313" key="4">
    <source>
        <dbReference type="Proteomes" id="UP000075243"/>
    </source>
</evidence>
<gene>
    <name evidence="3" type="ORF">KK1_005214</name>
</gene>
<feature type="domain" description="Reverse transcriptase Ty1/copia-type" evidence="2">
    <location>
        <begin position="77"/>
        <end position="321"/>
    </location>
</feature>
<evidence type="ECO:0000256" key="1">
    <source>
        <dbReference type="SAM" id="MobiDB-lite"/>
    </source>
</evidence>
<evidence type="ECO:0000259" key="2">
    <source>
        <dbReference type="Pfam" id="PF07727"/>
    </source>
</evidence>
<accession>A0A151U038</accession>
<evidence type="ECO:0000313" key="3">
    <source>
        <dbReference type="EMBL" id="KYP72618.1"/>
    </source>
</evidence>
<dbReference type="EMBL" id="CM003604">
    <property type="protein sequence ID" value="KYP72618.1"/>
    <property type="molecule type" value="Genomic_DNA"/>
</dbReference>
<dbReference type="OMA" id="FWESAMQ"/>
<dbReference type="Proteomes" id="UP000075243">
    <property type="component" value="Chromosome 2"/>
</dbReference>
<keyword evidence="4" id="KW-1185">Reference proteome</keyword>
<reference evidence="3 4" key="1">
    <citation type="journal article" date="2012" name="Nat. Biotechnol.">
        <title>Draft genome sequence of pigeonpea (Cajanus cajan), an orphan legume crop of resource-poor farmers.</title>
        <authorList>
            <person name="Varshney R.K."/>
            <person name="Chen W."/>
            <person name="Li Y."/>
            <person name="Bharti A.K."/>
            <person name="Saxena R.K."/>
            <person name="Schlueter J.A."/>
            <person name="Donoghue M.T."/>
            <person name="Azam S."/>
            <person name="Fan G."/>
            <person name="Whaley A.M."/>
            <person name="Farmer A.D."/>
            <person name="Sheridan J."/>
            <person name="Iwata A."/>
            <person name="Tuteja R."/>
            <person name="Penmetsa R.V."/>
            <person name="Wu W."/>
            <person name="Upadhyaya H.D."/>
            <person name="Yang S.P."/>
            <person name="Shah T."/>
            <person name="Saxena K.B."/>
            <person name="Michael T."/>
            <person name="McCombie W.R."/>
            <person name="Yang B."/>
            <person name="Zhang G."/>
            <person name="Yang H."/>
            <person name="Wang J."/>
            <person name="Spillane C."/>
            <person name="Cook D.R."/>
            <person name="May G.D."/>
            <person name="Xu X."/>
            <person name="Jackson S.A."/>
        </authorList>
    </citation>
    <scope>NUCLEOTIDE SEQUENCE [LARGE SCALE GENOMIC DNA]</scope>
    <source>
        <strain evidence="4">cv. Asha</strain>
    </source>
</reference>
<organism evidence="3 4">
    <name type="scientific">Cajanus cajan</name>
    <name type="common">Pigeon pea</name>
    <name type="synonym">Cajanus indicus</name>
    <dbReference type="NCBI Taxonomy" id="3821"/>
    <lineage>
        <taxon>Eukaryota</taxon>
        <taxon>Viridiplantae</taxon>
        <taxon>Streptophyta</taxon>
        <taxon>Embryophyta</taxon>
        <taxon>Tracheophyta</taxon>
        <taxon>Spermatophyta</taxon>
        <taxon>Magnoliopsida</taxon>
        <taxon>eudicotyledons</taxon>
        <taxon>Gunneridae</taxon>
        <taxon>Pentapetalae</taxon>
        <taxon>rosids</taxon>
        <taxon>fabids</taxon>
        <taxon>Fabales</taxon>
        <taxon>Fabaceae</taxon>
        <taxon>Papilionoideae</taxon>
        <taxon>50 kb inversion clade</taxon>
        <taxon>NPAAA clade</taxon>
        <taxon>indigoferoid/millettioid clade</taxon>
        <taxon>Phaseoleae</taxon>
        <taxon>Cajanus</taxon>
    </lineage>
</organism>
<dbReference type="Gramene" id="C.cajan_05087.t">
    <property type="protein sequence ID" value="C.cajan_05087.t.cds1"/>
    <property type="gene ID" value="C.cajan_05087"/>
</dbReference>
<sequence>MELEEQQILTATSEEERPQRAKRRPTWMSDFEVTSIEDPITHFALFSESDPTTFESDVKEEKWRTTMDDEIDSIERNDTWELCDLPDGHNTIGVKWVFKTKLKENGEVDKYKARLVAKGYKQQYGVDYTEVFSPVARNDTIRLVVALAAQNAWPIFQLDVKSTFLHGYLEEQVFIDQPTGYVKIGNENKVYKLKKALYGLKQAPRAWYSHIESYFIKAGFTKCPYEHSLFVKSGEKGKLLIACLYIDDLMFTGNCTVMFDEFKKSMMNEFEMTDLGMMHYFLGIEIVQSESGIFLSQKKYVGEILKRFHMHDCNSANTPVECGFKLCKDHEEKKINSTLYKQIVGSLMYLTATRPDIMYSVSLISRYMENPTEMHLLAVKRILRYLQGTREFGLFYKKGEKSNLLGFTDTDYAGDQDMI</sequence>
<proteinExistence type="predicted"/>
<dbReference type="SUPFAM" id="SSF56672">
    <property type="entry name" value="DNA/RNA polymerases"/>
    <property type="match status" value="1"/>
</dbReference>
<dbReference type="InterPro" id="IPR043502">
    <property type="entry name" value="DNA/RNA_pol_sf"/>
</dbReference>
<dbReference type="PANTHER" id="PTHR11439:SF517">
    <property type="entry name" value="CYSTEINE-RICH RLK (RECEPTOR-LIKE PROTEIN KINASE) 8"/>
    <property type="match status" value="1"/>
</dbReference>
<name>A0A151U038_CAJCA</name>
<dbReference type="AlphaFoldDB" id="A0A151U038"/>
<dbReference type="PANTHER" id="PTHR11439">
    <property type="entry name" value="GAG-POL-RELATED RETROTRANSPOSON"/>
    <property type="match status" value="1"/>
</dbReference>